<feature type="compositionally biased region" description="Basic and acidic residues" evidence="2">
    <location>
        <begin position="330"/>
        <end position="379"/>
    </location>
</feature>
<gene>
    <name evidence="3" type="ORF">MSPICULIGERA_LOCUS7621</name>
</gene>
<reference evidence="3" key="1">
    <citation type="submission" date="2023-06" db="EMBL/GenBank/DDBJ databases">
        <authorList>
            <person name="Delattre M."/>
        </authorList>
    </citation>
    <scope>NUCLEOTIDE SEQUENCE</scope>
    <source>
        <strain evidence="3">AF72</strain>
    </source>
</reference>
<evidence type="ECO:0000313" key="3">
    <source>
        <dbReference type="EMBL" id="CAJ0569131.1"/>
    </source>
</evidence>
<sequence length="425" mass="49065">MRPFLCPEICEPHAICRQRHCPRNSSNAKPIASAIGNHQLAPAKLRLFNGEPQLGLDQDFDQNQRQKRRISQKRMRPELAASCANYAKARQVPDGYGIFRMPDGQLTNNTVRRGALFCRSGSWLEILDERESSRRKRDTTQDNLIWGNLQTRSEFSILHFISVAIGLVSIRGEKSNRFLCMDNSSRLYAAPADHYSAECVFLEEMLENYYNLYSSCAHYPSTIDAKFKPWYVAIRKDGHPRKGRNSRKRRRSAHFLVVHFDIAQNVPDDIDVTHLLRVVSSSIRRSTGDNAIDESKWQGADYPMVPTAPTIIATPKPDDGKQKKKKKNKRREERLKKEREEREKRQRLIEQQRQEKWKKSVNDVDNRKSSGWPRGERWVTDPPPIHTGSRTTGIIPTTLNFIPTPLPEDPITRIYLATNLRIVIN</sequence>
<dbReference type="InterPro" id="IPR056378">
    <property type="entry name" value="Let-756-like_FGF"/>
</dbReference>
<evidence type="ECO:0000256" key="2">
    <source>
        <dbReference type="SAM" id="MobiDB-lite"/>
    </source>
</evidence>
<keyword evidence="4" id="KW-1185">Reference proteome</keyword>
<accession>A0AA36CIZ3</accession>
<dbReference type="InterPro" id="IPR002209">
    <property type="entry name" value="Fibroblast_GF_fam"/>
</dbReference>
<name>A0AA36CIZ3_9BILA</name>
<dbReference type="Gene3D" id="2.80.10.50">
    <property type="match status" value="1"/>
</dbReference>
<dbReference type="GO" id="GO:0008083">
    <property type="term" value="F:growth factor activity"/>
    <property type="evidence" value="ECO:0007669"/>
    <property type="project" value="InterPro"/>
</dbReference>
<dbReference type="CDD" id="cd00058">
    <property type="entry name" value="beta-trefoil_FGF"/>
    <property type="match status" value="1"/>
</dbReference>
<dbReference type="AlphaFoldDB" id="A0AA36CIZ3"/>
<dbReference type="InterPro" id="IPR008996">
    <property type="entry name" value="IL1/FGF"/>
</dbReference>
<evidence type="ECO:0000313" key="4">
    <source>
        <dbReference type="Proteomes" id="UP001177023"/>
    </source>
</evidence>
<protein>
    <submittedName>
        <fullName evidence="3">Uncharacterized protein</fullName>
    </submittedName>
</protein>
<dbReference type="PRINTS" id="PR00262">
    <property type="entry name" value="IL1HBGF"/>
</dbReference>
<dbReference type="EMBL" id="CATQJA010001944">
    <property type="protein sequence ID" value="CAJ0569131.1"/>
    <property type="molecule type" value="Genomic_DNA"/>
</dbReference>
<dbReference type="SUPFAM" id="SSF50353">
    <property type="entry name" value="Cytokine"/>
    <property type="match status" value="1"/>
</dbReference>
<comment type="similarity">
    <text evidence="1">Belongs to the heparin-binding growth factors family.</text>
</comment>
<proteinExistence type="inferred from homology"/>
<evidence type="ECO:0000256" key="1">
    <source>
        <dbReference type="ARBA" id="ARBA00007936"/>
    </source>
</evidence>
<dbReference type="Proteomes" id="UP001177023">
    <property type="component" value="Unassembled WGS sequence"/>
</dbReference>
<dbReference type="SMART" id="SM00442">
    <property type="entry name" value="FGF"/>
    <property type="match status" value="1"/>
</dbReference>
<organism evidence="3 4">
    <name type="scientific">Mesorhabditis spiculigera</name>
    <dbReference type="NCBI Taxonomy" id="96644"/>
    <lineage>
        <taxon>Eukaryota</taxon>
        <taxon>Metazoa</taxon>
        <taxon>Ecdysozoa</taxon>
        <taxon>Nematoda</taxon>
        <taxon>Chromadorea</taxon>
        <taxon>Rhabditida</taxon>
        <taxon>Rhabditina</taxon>
        <taxon>Rhabditomorpha</taxon>
        <taxon>Rhabditoidea</taxon>
        <taxon>Rhabditidae</taxon>
        <taxon>Mesorhabditinae</taxon>
        <taxon>Mesorhabditis</taxon>
    </lineage>
</organism>
<dbReference type="Pfam" id="PF00167">
    <property type="entry name" value="FGF"/>
    <property type="match status" value="1"/>
</dbReference>
<feature type="non-terminal residue" evidence="3">
    <location>
        <position position="1"/>
    </location>
</feature>
<feature type="region of interest" description="Disordered" evidence="2">
    <location>
        <begin position="306"/>
        <end position="392"/>
    </location>
</feature>
<comment type="caution">
    <text evidence="3">The sequence shown here is derived from an EMBL/GenBank/DDBJ whole genome shotgun (WGS) entry which is preliminary data.</text>
</comment>
<dbReference type="PANTHER" id="PTHR11486">
    <property type="entry name" value="FIBROBLAST GROWTH FACTOR"/>
    <property type="match status" value="1"/>
</dbReference>